<evidence type="ECO:0000256" key="14">
    <source>
        <dbReference type="ARBA" id="ARBA00064003"/>
    </source>
</evidence>
<dbReference type="eggNOG" id="COG2198">
    <property type="taxonomic scope" value="Bacteria"/>
</dbReference>
<dbReference type="SMART" id="SM00388">
    <property type="entry name" value="HisKA"/>
    <property type="match status" value="1"/>
</dbReference>
<dbReference type="InterPro" id="IPR000014">
    <property type="entry name" value="PAS"/>
</dbReference>
<reference evidence="21 22" key="1">
    <citation type="submission" date="2012-06" db="EMBL/GenBank/DDBJ databases">
        <title>Complete sequence of Thiocystis violascens DSM 198.</title>
        <authorList>
            <consortium name="US DOE Joint Genome Institute"/>
            <person name="Lucas S."/>
            <person name="Han J."/>
            <person name="Lapidus A."/>
            <person name="Cheng J.-F."/>
            <person name="Goodwin L."/>
            <person name="Pitluck S."/>
            <person name="Peters L."/>
            <person name="Ovchinnikova G."/>
            <person name="Teshima H."/>
            <person name="Detter J.C."/>
            <person name="Han C."/>
            <person name="Tapia R."/>
            <person name="Land M."/>
            <person name="Hauser L."/>
            <person name="Kyrpides N."/>
            <person name="Ivanova N."/>
            <person name="Pagani I."/>
            <person name="Vogl K."/>
            <person name="Liu Z."/>
            <person name="Frigaard N.-U."/>
            <person name="Bryant D."/>
            <person name="Woyke T."/>
        </authorList>
    </citation>
    <scope>NUCLEOTIDE SEQUENCE [LARGE SCALE GENOMIC DNA]</scope>
    <source>
        <strain evidence="22">ATCC 17096 / DSM 198 / 6111</strain>
    </source>
</reference>
<comment type="catalytic activity">
    <reaction evidence="1">
        <text>ATP + protein L-histidine = ADP + protein N-phospho-L-histidine.</text>
        <dbReference type="EC" id="2.7.13.3"/>
    </reaction>
</comment>
<dbReference type="GO" id="GO:0005886">
    <property type="term" value="C:plasma membrane"/>
    <property type="evidence" value="ECO:0007669"/>
    <property type="project" value="UniProtKB-SubCell"/>
</dbReference>
<feature type="domain" description="Response regulatory" evidence="19">
    <location>
        <begin position="979"/>
        <end position="1100"/>
    </location>
</feature>
<dbReference type="InterPro" id="IPR001610">
    <property type="entry name" value="PAC"/>
</dbReference>
<dbReference type="SMART" id="SM00086">
    <property type="entry name" value="PAC"/>
    <property type="match status" value="2"/>
</dbReference>
<dbReference type="eggNOG" id="COG2202">
    <property type="taxonomic scope" value="Bacteria"/>
</dbReference>
<keyword evidence="8" id="KW-0547">Nucleotide-binding</keyword>
<evidence type="ECO:0000313" key="21">
    <source>
        <dbReference type="EMBL" id="AFL73230.1"/>
    </source>
</evidence>
<evidence type="ECO:0000259" key="18">
    <source>
        <dbReference type="PROSITE" id="PS50109"/>
    </source>
</evidence>
<keyword evidence="22" id="KW-1185">Reference proteome</keyword>
<evidence type="ECO:0000256" key="5">
    <source>
        <dbReference type="ARBA" id="ARBA00022553"/>
    </source>
</evidence>
<feature type="domain" description="HPt" evidence="20">
    <location>
        <begin position="1293"/>
        <end position="1387"/>
    </location>
</feature>
<dbReference type="RefSeq" id="WP_014777714.1">
    <property type="nucleotide sequence ID" value="NC_018012.1"/>
</dbReference>
<dbReference type="SMART" id="SM00073">
    <property type="entry name" value="HPT"/>
    <property type="match status" value="1"/>
</dbReference>
<dbReference type="PROSITE" id="PS50110">
    <property type="entry name" value="RESPONSE_REGULATORY"/>
    <property type="match status" value="2"/>
</dbReference>
<evidence type="ECO:0000256" key="9">
    <source>
        <dbReference type="ARBA" id="ARBA00022777"/>
    </source>
</evidence>
<dbReference type="CDD" id="cd17546">
    <property type="entry name" value="REC_hyHK_CKI1_RcsC-like"/>
    <property type="match status" value="1"/>
</dbReference>
<evidence type="ECO:0000256" key="8">
    <source>
        <dbReference type="ARBA" id="ARBA00022741"/>
    </source>
</evidence>
<dbReference type="CDD" id="cd16922">
    <property type="entry name" value="HATPase_EvgS-ArcB-TorS-like"/>
    <property type="match status" value="1"/>
</dbReference>
<dbReference type="Gene3D" id="1.10.287.130">
    <property type="match status" value="1"/>
</dbReference>
<dbReference type="Pfam" id="PF02518">
    <property type="entry name" value="HATPase_c"/>
    <property type="match status" value="1"/>
</dbReference>
<dbReference type="SUPFAM" id="SSF55785">
    <property type="entry name" value="PYP-like sensor domain (PAS domain)"/>
    <property type="match status" value="3"/>
</dbReference>
<dbReference type="Pfam" id="PF00072">
    <property type="entry name" value="Response_reg"/>
    <property type="match status" value="2"/>
</dbReference>
<dbReference type="Gene3D" id="3.30.450.40">
    <property type="match status" value="1"/>
</dbReference>
<keyword evidence="4" id="KW-1003">Cell membrane</keyword>
<dbReference type="Gene3D" id="2.10.70.100">
    <property type="match status" value="1"/>
</dbReference>
<dbReference type="InterPro" id="IPR035965">
    <property type="entry name" value="PAS-like_dom_sf"/>
</dbReference>
<dbReference type="CDD" id="cd00088">
    <property type="entry name" value="HPT"/>
    <property type="match status" value="1"/>
</dbReference>
<dbReference type="HOGENOM" id="CLU_000445_104_15_6"/>
<dbReference type="Pfam" id="PF13426">
    <property type="entry name" value="PAS_9"/>
    <property type="match status" value="1"/>
</dbReference>
<evidence type="ECO:0000256" key="13">
    <source>
        <dbReference type="ARBA" id="ARBA00023136"/>
    </source>
</evidence>
<gene>
    <name evidence="21" type="ordered locus">Thivi_1206</name>
</gene>
<dbReference type="EMBL" id="CP003154">
    <property type="protein sequence ID" value="AFL73230.1"/>
    <property type="molecule type" value="Genomic_DNA"/>
</dbReference>
<dbReference type="CDD" id="cd00082">
    <property type="entry name" value="HisKA"/>
    <property type="match status" value="1"/>
</dbReference>
<evidence type="ECO:0000256" key="7">
    <source>
        <dbReference type="ARBA" id="ARBA00022692"/>
    </source>
</evidence>
<dbReference type="OrthoDB" id="5563233at2"/>
<dbReference type="PROSITE" id="PS50109">
    <property type="entry name" value="HIS_KIN"/>
    <property type="match status" value="1"/>
</dbReference>
<dbReference type="Pfam" id="PF01627">
    <property type="entry name" value="Hpt"/>
    <property type="match status" value="1"/>
</dbReference>
<dbReference type="InterPro" id="IPR008207">
    <property type="entry name" value="Sig_transdc_His_kin_Hpt_dom"/>
</dbReference>
<dbReference type="InterPro" id="IPR003018">
    <property type="entry name" value="GAF"/>
</dbReference>
<dbReference type="InterPro" id="IPR013655">
    <property type="entry name" value="PAS_fold_3"/>
</dbReference>
<comment type="subcellular location">
    <subcellularLocation>
        <location evidence="2">Cell membrane</location>
        <topology evidence="2">Multi-pass membrane protein</topology>
    </subcellularLocation>
</comment>
<keyword evidence="12" id="KW-0902">Two-component regulatory system</keyword>
<keyword evidence="13" id="KW-0472">Membrane</keyword>
<evidence type="ECO:0000256" key="1">
    <source>
        <dbReference type="ARBA" id="ARBA00000085"/>
    </source>
</evidence>
<evidence type="ECO:0000256" key="10">
    <source>
        <dbReference type="ARBA" id="ARBA00022840"/>
    </source>
</evidence>
<dbReference type="InterPro" id="IPR001789">
    <property type="entry name" value="Sig_transdc_resp-reg_receiver"/>
</dbReference>
<dbReference type="InterPro" id="IPR011006">
    <property type="entry name" value="CheY-like_superfamily"/>
</dbReference>
<dbReference type="Gene3D" id="3.30.565.10">
    <property type="entry name" value="Histidine kinase-like ATPase, C-terminal domain"/>
    <property type="match status" value="1"/>
</dbReference>
<feature type="domain" description="Response regulatory" evidence="19">
    <location>
        <begin position="1126"/>
        <end position="1242"/>
    </location>
</feature>
<dbReference type="Pfam" id="PF00512">
    <property type="entry name" value="HisKA"/>
    <property type="match status" value="1"/>
</dbReference>
<dbReference type="GO" id="GO:0005524">
    <property type="term" value="F:ATP binding"/>
    <property type="evidence" value="ECO:0007669"/>
    <property type="project" value="UniProtKB-KW"/>
</dbReference>
<dbReference type="InterPro" id="IPR003661">
    <property type="entry name" value="HisK_dim/P_dom"/>
</dbReference>
<dbReference type="Gene3D" id="3.30.450.20">
    <property type="entry name" value="PAS domain"/>
    <property type="match status" value="3"/>
</dbReference>
<evidence type="ECO:0000256" key="16">
    <source>
        <dbReference type="PROSITE-ProRule" id="PRU00110"/>
    </source>
</evidence>
<evidence type="ECO:0000256" key="4">
    <source>
        <dbReference type="ARBA" id="ARBA00022475"/>
    </source>
</evidence>
<keyword evidence="6" id="KW-0808">Transferase</keyword>
<evidence type="ECO:0000259" key="20">
    <source>
        <dbReference type="PROSITE" id="PS50894"/>
    </source>
</evidence>
<dbReference type="InterPro" id="IPR003594">
    <property type="entry name" value="HATPase_dom"/>
</dbReference>
<dbReference type="eggNOG" id="COG0745">
    <property type="taxonomic scope" value="Bacteria"/>
</dbReference>
<evidence type="ECO:0000256" key="11">
    <source>
        <dbReference type="ARBA" id="ARBA00022989"/>
    </source>
</evidence>
<dbReference type="SUPFAM" id="SSF55781">
    <property type="entry name" value="GAF domain-like"/>
    <property type="match status" value="1"/>
</dbReference>
<dbReference type="InterPro" id="IPR036641">
    <property type="entry name" value="HPT_dom_sf"/>
</dbReference>
<dbReference type="InterPro" id="IPR013656">
    <property type="entry name" value="PAS_4"/>
</dbReference>
<feature type="domain" description="Histidine kinase" evidence="18">
    <location>
        <begin position="741"/>
        <end position="961"/>
    </location>
</feature>
<dbReference type="SUPFAM" id="SSF47384">
    <property type="entry name" value="Homodimeric domain of signal transducing histidine kinase"/>
    <property type="match status" value="1"/>
</dbReference>
<dbReference type="eggNOG" id="COG0642">
    <property type="taxonomic scope" value="Bacteria"/>
</dbReference>
<keyword evidence="7" id="KW-0812">Transmembrane</keyword>
<keyword evidence="9" id="KW-0418">Kinase</keyword>
<dbReference type="PANTHER" id="PTHR45339">
    <property type="entry name" value="HYBRID SIGNAL TRANSDUCTION HISTIDINE KINASE J"/>
    <property type="match status" value="1"/>
</dbReference>
<dbReference type="SUPFAM" id="SSF47226">
    <property type="entry name" value="Histidine-containing phosphotransfer domain, HPT domain"/>
    <property type="match status" value="1"/>
</dbReference>
<organism evidence="21 22">
    <name type="scientific">Thiocystis violascens (strain ATCC 17096 / DSM 198 / 6111)</name>
    <name type="common">Chromatium violascens</name>
    <dbReference type="NCBI Taxonomy" id="765911"/>
    <lineage>
        <taxon>Bacteria</taxon>
        <taxon>Pseudomonadati</taxon>
        <taxon>Pseudomonadota</taxon>
        <taxon>Gammaproteobacteria</taxon>
        <taxon>Chromatiales</taxon>
        <taxon>Chromatiaceae</taxon>
        <taxon>Thiocystis</taxon>
    </lineage>
</organism>
<dbReference type="FunFam" id="1.10.287.130:FF:000002">
    <property type="entry name" value="Two-component osmosensing histidine kinase"/>
    <property type="match status" value="1"/>
</dbReference>
<dbReference type="Proteomes" id="UP000006062">
    <property type="component" value="Chromosome"/>
</dbReference>
<dbReference type="SMART" id="SM00387">
    <property type="entry name" value="HATPase_c"/>
    <property type="match status" value="1"/>
</dbReference>
<keyword evidence="11" id="KW-1133">Transmembrane helix</keyword>
<dbReference type="CDD" id="cd00130">
    <property type="entry name" value="PAS"/>
    <property type="match status" value="2"/>
</dbReference>
<evidence type="ECO:0000313" key="22">
    <source>
        <dbReference type="Proteomes" id="UP000006062"/>
    </source>
</evidence>
<dbReference type="Gene3D" id="3.40.50.2300">
    <property type="match status" value="2"/>
</dbReference>
<dbReference type="SMART" id="SM00448">
    <property type="entry name" value="REC"/>
    <property type="match status" value="2"/>
</dbReference>
<comment type="subunit">
    <text evidence="14">At low DSF concentrations, interacts with RpfF.</text>
</comment>
<feature type="modified residue" description="Phosphohistidine" evidence="16">
    <location>
        <position position="1332"/>
    </location>
</feature>
<feature type="modified residue" description="4-aspartylphosphate" evidence="17">
    <location>
        <position position="1033"/>
    </location>
</feature>
<dbReference type="SUPFAM" id="SSF52172">
    <property type="entry name" value="CheY-like"/>
    <property type="match status" value="2"/>
</dbReference>
<dbReference type="PRINTS" id="PR00344">
    <property type="entry name" value="BCTRLSENSOR"/>
</dbReference>
<keyword evidence="10" id="KW-0067">ATP-binding</keyword>
<dbReference type="SUPFAM" id="SSF55874">
    <property type="entry name" value="ATPase domain of HSP90 chaperone/DNA topoisomerase II/histidine kinase"/>
    <property type="match status" value="1"/>
</dbReference>
<dbReference type="SMART" id="SM00065">
    <property type="entry name" value="GAF"/>
    <property type="match status" value="1"/>
</dbReference>
<dbReference type="InterPro" id="IPR005467">
    <property type="entry name" value="His_kinase_dom"/>
</dbReference>
<dbReference type="InterPro" id="IPR029016">
    <property type="entry name" value="GAF-like_dom_sf"/>
</dbReference>
<dbReference type="InterPro" id="IPR036890">
    <property type="entry name" value="HATPase_C_sf"/>
</dbReference>
<dbReference type="SMART" id="SM00091">
    <property type="entry name" value="PAS"/>
    <property type="match status" value="3"/>
</dbReference>
<dbReference type="InterPro" id="IPR004358">
    <property type="entry name" value="Sig_transdc_His_kin-like_C"/>
</dbReference>
<dbReference type="eggNOG" id="COG2203">
    <property type="taxonomic scope" value="Bacteria"/>
</dbReference>
<dbReference type="STRING" id="765911.Thivi_1206"/>
<feature type="modified residue" description="4-aspartylphosphate" evidence="17">
    <location>
        <position position="1175"/>
    </location>
</feature>
<dbReference type="GO" id="GO:0000155">
    <property type="term" value="F:phosphorelay sensor kinase activity"/>
    <property type="evidence" value="ECO:0007669"/>
    <property type="project" value="InterPro"/>
</dbReference>
<dbReference type="Gene3D" id="1.20.120.160">
    <property type="entry name" value="HPT domain"/>
    <property type="match status" value="1"/>
</dbReference>
<dbReference type="Pfam" id="PF08448">
    <property type="entry name" value="PAS_4"/>
    <property type="match status" value="1"/>
</dbReference>
<proteinExistence type="predicted"/>
<evidence type="ECO:0000259" key="19">
    <source>
        <dbReference type="PROSITE" id="PS50110"/>
    </source>
</evidence>
<dbReference type="PANTHER" id="PTHR45339:SF1">
    <property type="entry name" value="HYBRID SIGNAL TRANSDUCTION HISTIDINE KINASE J"/>
    <property type="match status" value="1"/>
</dbReference>
<sequence>MSTTDLHPDLGARVAERRAQLQEFILESCLTIPDLYFLTDADGTLLDYRTRRDASLYVPPEVFLGKRVDEVLPPEVAARFNEKLAAALRTGELVVFDYALPMSDGLRYYDARVSRVADGQGCVTIIRDITDGKRAEAQLQRERFLLGERVKEQRCLYEVFRVSEESATPIETILRRVVELMGPGLQFPELATARIQWSEREYVTPGFAVTDWMLTAEDRTGQGEPMCLTLAYDRAPPPGLDDAPFLPEEVQLAQTIVRRLVDIVDRRQAERVLREQETLVETMFGQTTDAILLVDPLTNCFMQFNAAAHQGLGYTRQEFSQLSVSDIQTDHSQERIAANVAAMFDGSVAGFETRHRCKDGGLRDVAITFRMVNHGGRPLISAVWRDITEQKAREREQSERTERLQLHTRLIRELSVSEAGINGELERFAGELTERLGLALGIARVSVWCFDADASLLECVDAFDATAGRHTRGEILEEQACRAEFQALKTARYLDASDALTDPRTAGYVEQYLRPLGITSLLDCSIVSGGRQRGVICFEQVGRSYAWSADEVVFGCQVADQLGMALLHRDRLEVVRALRQSESFLNRAQAVSQTGHWRLEIAHNQLVWSDETYRIFGLPIGAPLTLERFLACIHPDDRALVLDAWNRTLAGEPYRIVHRISVGDETRWVEERAELEFAPDGLPTAGLGIVQDITERVRTTRELEDYRLHLEDLVASRTAELETAKLAAEAANLAKSAFLSNMSHEIRTPMNAVIGYAHLIRRDPLTSRQLDQLEKLSDSARHLLQIINDILDLSKIEANKMTLEVQDFEPARVIDHVCDLLADSIAAKGLDVLVDLDHVPPALRGDGVRLSQILLNLVGNAVKFTEQGGLSIRGQVLEQTPERLLLRVEVSDTGIGMTSAQVGRLFRAFEQADESTTRRFGGTGLGLTISKRLTELMGGRIGATSAPGRGSLFWLEIPFGMASDCPLPSRTLEPFRDMRVLVIDDHADARDILASLLVELGMRADTAANGEAGLAAAVEADRIGDPYRLLMIDWRMPGLDGIDTALKLQSLALARHPDFLMVTAYGDSLPRDEAARAGITEILAKPVTPSVLHDALAAALLGHAEGRGQMLPEMLAHELERRQGARIMLVEDNLVNQEVTCQLLDSVGMRASVAENGRVALDMAQLTDYDLILMDIQMPVMDGLQATRAIRQLPGRRSVPILAMTANAFDEDRRRCLEAGMNDHLAKPIEPNKLYKSLLKWLPPPPQAEWGTGDAPIDAGALRTPVDPPDGLNVLASIPGLKFAVGLRFLGGDAAHYVRLLGTFLDSHGEDAARIADSMVTDDLAAVRQMAHSLKGVSAMLGAEGVREQAAELERLVRQGAPAEQRDRALAALTRALGELTEGLRSRLPAITPESLQRTAKDGAEAVDWPRVNAVLTRLDALLVSSDTDANELFEASRGLLFSALGAAARTLDWQIRNFDYAQALETLRAARGSEVS</sequence>
<dbReference type="InterPro" id="IPR036097">
    <property type="entry name" value="HisK_dim/P_sf"/>
</dbReference>
<dbReference type="PROSITE" id="PS50894">
    <property type="entry name" value="HPT"/>
    <property type="match status" value="1"/>
</dbReference>
<keyword evidence="5 17" id="KW-0597">Phosphoprotein</keyword>
<dbReference type="EC" id="2.7.13.3" evidence="3"/>
<dbReference type="Pfam" id="PF01590">
    <property type="entry name" value="GAF"/>
    <property type="match status" value="1"/>
</dbReference>
<dbReference type="FunFam" id="3.30.565.10:FF:000010">
    <property type="entry name" value="Sensor histidine kinase RcsC"/>
    <property type="match status" value="1"/>
</dbReference>
<dbReference type="KEGG" id="tvi:Thivi_1206"/>
<evidence type="ECO:0000256" key="6">
    <source>
        <dbReference type="ARBA" id="ARBA00022679"/>
    </source>
</evidence>
<accession>I3Y8B2</accession>
<evidence type="ECO:0000256" key="2">
    <source>
        <dbReference type="ARBA" id="ARBA00004651"/>
    </source>
</evidence>
<name>I3Y8B2_THIV6</name>
<dbReference type="Pfam" id="PF08447">
    <property type="entry name" value="PAS_3"/>
    <property type="match status" value="1"/>
</dbReference>
<dbReference type="NCBIfam" id="TIGR00229">
    <property type="entry name" value="sensory_box"/>
    <property type="match status" value="1"/>
</dbReference>
<protein>
    <recommendedName>
        <fullName evidence="15">Sensory/regulatory protein RpfC</fullName>
        <ecNumber evidence="3">2.7.13.3</ecNumber>
    </recommendedName>
</protein>
<evidence type="ECO:0000256" key="17">
    <source>
        <dbReference type="PROSITE-ProRule" id="PRU00169"/>
    </source>
</evidence>
<evidence type="ECO:0000256" key="12">
    <source>
        <dbReference type="ARBA" id="ARBA00023012"/>
    </source>
</evidence>
<dbReference type="CDD" id="cd00156">
    <property type="entry name" value="REC"/>
    <property type="match status" value="1"/>
</dbReference>
<evidence type="ECO:0000256" key="15">
    <source>
        <dbReference type="ARBA" id="ARBA00068150"/>
    </source>
</evidence>
<evidence type="ECO:0000256" key="3">
    <source>
        <dbReference type="ARBA" id="ARBA00012438"/>
    </source>
</evidence>
<dbReference type="eggNOG" id="COG0784">
    <property type="taxonomic scope" value="Bacteria"/>
</dbReference>